<gene>
    <name evidence="12" type="ORF">MANES_13G009400v8</name>
</gene>
<dbReference type="SUPFAM" id="SSF103612">
    <property type="entry name" value="SBT domain"/>
    <property type="match status" value="1"/>
</dbReference>
<evidence type="ECO:0000256" key="10">
    <source>
        <dbReference type="SAM" id="MobiDB-lite"/>
    </source>
</evidence>
<feature type="region of interest" description="Disordered" evidence="10">
    <location>
        <begin position="155"/>
        <end position="174"/>
    </location>
</feature>
<accession>A0A2C9UPR6</accession>
<feature type="domain" description="SBP-type" evidence="11">
    <location>
        <begin position="88"/>
        <end position="165"/>
    </location>
</feature>
<dbReference type="PANTHER" id="PTHR31251:SF221">
    <property type="entry name" value="SBP-TYPE DOMAIN-CONTAINING PROTEIN"/>
    <property type="match status" value="1"/>
</dbReference>
<evidence type="ECO:0000256" key="3">
    <source>
        <dbReference type="ARBA" id="ARBA00022771"/>
    </source>
</evidence>
<evidence type="ECO:0000259" key="11">
    <source>
        <dbReference type="PROSITE" id="PS51141"/>
    </source>
</evidence>
<keyword evidence="13" id="KW-1185">Reference proteome</keyword>
<evidence type="ECO:0000256" key="2">
    <source>
        <dbReference type="ARBA" id="ARBA00022723"/>
    </source>
</evidence>
<evidence type="ECO:0000256" key="5">
    <source>
        <dbReference type="ARBA" id="ARBA00023015"/>
    </source>
</evidence>
<dbReference type="SMR" id="A0A2C9UPR6"/>
<dbReference type="OMA" id="SECREYH"/>
<dbReference type="AlphaFoldDB" id="A0A2C9UPR6"/>
<name>A0A2C9UPR6_MANES</name>
<evidence type="ECO:0000256" key="6">
    <source>
        <dbReference type="ARBA" id="ARBA00023125"/>
    </source>
</evidence>
<keyword evidence="3 9" id="KW-0863">Zinc-finger</keyword>
<dbReference type="InterPro" id="IPR004333">
    <property type="entry name" value="SBP_dom"/>
</dbReference>
<dbReference type="InterPro" id="IPR036893">
    <property type="entry name" value="SBP_sf"/>
</dbReference>
<feature type="compositionally biased region" description="Low complexity" evidence="10">
    <location>
        <begin position="370"/>
        <end position="385"/>
    </location>
</feature>
<dbReference type="GO" id="GO:0008270">
    <property type="term" value="F:zinc ion binding"/>
    <property type="evidence" value="ECO:0007669"/>
    <property type="project" value="UniProtKB-KW"/>
</dbReference>
<dbReference type="InterPro" id="IPR044817">
    <property type="entry name" value="SBP-like"/>
</dbReference>
<dbReference type="OrthoDB" id="514967at2759"/>
<comment type="subcellular location">
    <subcellularLocation>
        <location evidence="1">Nucleus</location>
    </subcellularLocation>
</comment>
<keyword evidence="4" id="KW-0862">Zinc</keyword>
<evidence type="ECO:0000256" key="9">
    <source>
        <dbReference type="PROSITE-ProRule" id="PRU00470"/>
    </source>
</evidence>
<keyword evidence="5" id="KW-0805">Transcription regulation</keyword>
<dbReference type="Gene3D" id="4.10.1100.10">
    <property type="entry name" value="Transcription factor, SBP-box domain"/>
    <property type="match status" value="1"/>
</dbReference>
<dbReference type="STRING" id="3983.A0A2C9UPR6"/>
<feature type="region of interest" description="Disordered" evidence="10">
    <location>
        <begin position="366"/>
        <end position="385"/>
    </location>
</feature>
<keyword evidence="7" id="KW-0804">Transcription</keyword>
<dbReference type="PANTHER" id="PTHR31251">
    <property type="entry name" value="SQUAMOSA PROMOTER-BINDING-LIKE PROTEIN 4"/>
    <property type="match status" value="1"/>
</dbReference>
<dbReference type="EMBL" id="CM004399">
    <property type="protein sequence ID" value="OAY32322.1"/>
    <property type="molecule type" value="Genomic_DNA"/>
</dbReference>
<evidence type="ECO:0000256" key="8">
    <source>
        <dbReference type="ARBA" id="ARBA00023242"/>
    </source>
</evidence>
<dbReference type="Proteomes" id="UP000091857">
    <property type="component" value="Chromosome 13"/>
</dbReference>
<dbReference type="FunFam" id="4.10.1100.10:FF:000001">
    <property type="entry name" value="Squamosa promoter-binding-like protein 14"/>
    <property type="match status" value="1"/>
</dbReference>
<evidence type="ECO:0000313" key="12">
    <source>
        <dbReference type="EMBL" id="OAY32322.1"/>
    </source>
</evidence>
<keyword evidence="6" id="KW-0238">DNA-binding</keyword>
<dbReference type="GO" id="GO:0001216">
    <property type="term" value="F:DNA-binding transcription activator activity"/>
    <property type="evidence" value="ECO:0000318"/>
    <property type="project" value="GO_Central"/>
</dbReference>
<proteinExistence type="predicted"/>
<comment type="caution">
    <text evidence="12">The sequence shown here is derived from an EMBL/GenBank/DDBJ whole genome shotgun (WGS) entry which is preliminary data.</text>
</comment>
<organism evidence="12 13">
    <name type="scientific">Manihot esculenta</name>
    <name type="common">Cassava</name>
    <name type="synonym">Jatropha manihot</name>
    <dbReference type="NCBI Taxonomy" id="3983"/>
    <lineage>
        <taxon>Eukaryota</taxon>
        <taxon>Viridiplantae</taxon>
        <taxon>Streptophyta</taxon>
        <taxon>Embryophyta</taxon>
        <taxon>Tracheophyta</taxon>
        <taxon>Spermatophyta</taxon>
        <taxon>Magnoliopsida</taxon>
        <taxon>eudicotyledons</taxon>
        <taxon>Gunneridae</taxon>
        <taxon>Pentapetalae</taxon>
        <taxon>rosids</taxon>
        <taxon>fabids</taxon>
        <taxon>Malpighiales</taxon>
        <taxon>Euphorbiaceae</taxon>
        <taxon>Crotonoideae</taxon>
        <taxon>Manihoteae</taxon>
        <taxon>Manihot</taxon>
    </lineage>
</organism>
<dbReference type="Pfam" id="PF03110">
    <property type="entry name" value="SBP"/>
    <property type="match status" value="1"/>
</dbReference>
<evidence type="ECO:0000256" key="7">
    <source>
        <dbReference type="ARBA" id="ARBA00023163"/>
    </source>
</evidence>
<dbReference type="Gramene" id="Manes.13G009400.1.v8.1">
    <property type="protein sequence ID" value="Manes.13G009400.1.v8.1.CDS"/>
    <property type="gene ID" value="Manes.13G009400.v8.1"/>
</dbReference>
<keyword evidence="2" id="KW-0479">Metal-binding</keyword>
<evidence type="ECO:0000256" key="1">
    <source>
        <dbReference type="ARBA" id="ARBA00004123"/>
    </source>
</evidence>
<evidence type="ECO:0000313" key="13">
    <source>
        <dbReference type="Proteomes" id="UP000091857"/>
    </source>
</evidence>
<dbReference type="PROSITE" id="PS51141">
    <property type="entry name" value="ZF_SBP"/>
    <property type="match status" value="1"/>
</dbReference>
<dbReference type="GO" id="GO:0005634">
    <property type="term" value="C:nucleus"/>
    <property type="evidence" value="ECO:0000318"/>
    <property type="project" value="GO_Central"/>
</dbReference>
<dbReference type="GO" id="GO:0000976">
    <property type="term" value="F:transcription cis-regulatory region binding"/>
    <property type="evidence" value="ECO:0000318"/>
    <property type="project" value="GO_Central"/>
</dbReference>
<evidence type="ECO:0000256" key="4">
    <source>
        <dbReference type="ARBA" id="ARBA00022833"/>
    </source>
</evidence>
<protein>
    <recommendedName>
        <fullName evidence="11">SBP-type domain-containing protein</fullName>
    </recommendedName>
</protein>
<reference evidence="13" key="1">
    <citation type="journal article" date="2016" name="Nat. Biotechnol.">
        <title>Sequencing wild and cultivated cassava and related species reveals extensive interspecific hybridization and genetic diversity.</title>
        <authorList>
            <person name="Bredeson J.V."/>
            <person name="Lyons J.B."/>
            <person name="Prochnik S.E."/>
            <person name="Wu G.A."/>
            <person name="Ha C.M."/>
            <person name="Edsinger-Gonzales E."/>
            <person name="Grimwood J."/>
            <person name="Schmutz J."/>
            <person name="Rabbi I.Y."/>
            <person name="Egesi C."/>
            <person name="Nauluvula P."/>
            <person name="Lebot V."/>
            <person name="Ndunguru J."/>
            <person name="Mkamilo G."/>
            <person name="Bart R.S."/>
            <person name="Setter T.L."/>
            <person name="Gleadow R.M."/>
            <person name="Kulakow P."/>
            <person name="Ferguson M.E."/>
            <person name="Rounsley S."/>
            <person name="Rokhsar D.S."/>
        </authorList>
    </citation>
    <scope>NUCLEOTIDE SEQUENCE [LARGE SCALE GENOMIC DNA]</scope>
    <source>
        <strain evidence="13">cv. AM560-2</strain>
    </source>
</reference>
<keyword evidence="8" id="KW-0539">Nucleus</keyword>
<sequence length="385" mass="42137">MGCNLQTPWRLAELENQNITYIARTTVSSCLEVHKVTGHCSVDLKLGNSGDLEDKLVEKFAGPAEFLMESSSSGSSKRVRTPSNGNQVPSCLVDGCTSDLSKCRDYHRRHKVCELHSKTPKVFIKGQEQRFCQQCSRFHSLVEFDEGKRSCRKRLDGHNRRRRKPQPDSLSVTSSRLFSNHQGTRYLQFGGSQMFSTSPESSAWNGAIKPENDPMLYTSQSSLNFGSRKNFFPGSLSHGYRSGKQFPFLQCTSSALPGESICQTILHAGSTLGSSCSSQKMLSDGPNRVIDSNRALSLLSSPSAENCEIRLSHMVQPESDLNPPAHSLISSLNFSCLGMENGSVDSVLVSDGSSNANLHGQSMFQIGPDGSSSSGSLQTLSFSWE</sequence>